<keyword evidence="3" id="KW-1185">Reference proteome</keyword>
<dbReference type="AlphaFoldDB" id="A0ABD5NEV8"/>
<evidence type="ECO:0000256" key="1">
    <source>
        <dbReference type="SAM" id="Phobius"/>
    </source>
</evidence>
<gene>
    <name evidence="2" type="ORF">ACFOKC_09040</name>
</gene>
<protein>
    <submittedName>
        <fullName evidence="2">ABC transporter permease subunit</fullName>
    </submittedName>
</protein>
<keyword evidence="1" id="KW-1133">Transmembrane helix</keyword>
<dbReference type="EMBL" id="JBHRWN010000002">
    <property type="protein sequence ID" value="MFC3477870.1"/>
    <property type="molecule type" value="Genomic_DNA"/>
</dbReference>
<feature type="transmembrane region" description="Helical" evidence="1">
    <location>
        <begin position="132"/>
        <end position="155"/>
    </location>
</feature>
<feature type="transmembrane region" description="Helical" evidence="1">
    <location>
        <begin position="231"/>
        <end position="251"/>
    </location>
</feature>
<keyword evidence="1" id="KW-0472">Membrane</keyword>
<evidence type="ECO:0000313" key="2">
    <source>
        <dbReference type="EMBL" id="MFC3477870.1"/>
    </source>
</evidence>
<sequence length="260" mass="26434">MTWLAVARRDVREYRADRTLASFCAFFALACGAVAYVATGDAGAPPLSEALALMFLFGVPLTAASFVDESIPRAVVSGRVRLTLSLPHARGEYVAGVGAAGLAATLLATAVGVASALAIYLVRGGPVAPLRLAGVCAVVSLLAAAFTAATLAFTARSRSPTLSTATAYGFFLVSFVWPAFVQIGRLLLDGELGIAVSDAAANAVVHLSPVFAFQAALAGVETGFGGASGSVPPWAGVLVLLAWTGLGYALAARRFGSLEL</sequence>
<dbReference type="GO" id="GO:0005886">
    <property type="term" value="C:plasma membrane"/>
    <property type="evidence" value="ECO:0007669"/>
    <property type="project" value="UniProtKB-SubCell"/>
</dbReference>
<feature type="transmembrane region" description="Helical" evidence="1">
    <location>
        <begin position="93"/>
        <end position="120"/>
    </location>
</feature>
<comment type="caution">
    <text evidence="2">The sequence shown here is derived from an EMBL/GenBank/DDBJ whole genome shotgun (WGS) entry which is preliminary data.</text>
</comment>
<proteinExistence type="predicted"/>
<dbReference type="Pfam" id="PF12679">
    <property type="entry name" value="ABC2_membrane_2"/>
    <property type="match status" value="1"/>
</dbReference>
<feature type="transmembrane region" description="Helical" evidence="1">
    <location>
        <begin position="20"/>
        <end position="38"/>
    </location>
</feature>
<feature type="transmembrane region" description="Helical" evidence="1">
    <location>
        <begin position="50"/>
        <end position="67"/>
    </location>
</feature>
<evidence type="ECO:0000313" key="3">
    <source>
        <dbReference type="Proteomes" id="UP001595660"/>
    </source>
</evidence>
<feature type="transmembrane region" description="Helical" evidence="1">
    <location>
        <begin position="167"/>
        <end position="188"/>
    </location>
</feature>
<dbReference type="GeneID" id="69119137"/>
<name>A0ABD5NEV8_9EURY</name>
<dbReference type="Proteomes" id="UP001595660">
    <property type="component" value="Unassembled WGS sequence"/>
</dbReference>
<reference evidence="2 3" key="1">
    <citation type="journal article" date="2019" name="Int. J. Syst. Evol. Microbiol.">
        <title>The Global Catalogue of Microorganisms (GCM) 10K type strain sequencing project: providing services to taxonomists for standard genome sequencing and annotation.</title>
        <authorList>
            <consortium name="The Broad Institute Genomics Platform"/>
            <consortium name="The Broad Institute Genome Sequencing Center for Infectious Disease"/>
            <person name="Wu L."/>
            <person name="Ma J."/>
        </authorList>
    </citation>
    <scope>NUCLEOTIDE SEQUENCE [LARGE SCALE GENOMIC DNA]</scope>
    <source>
        <strain evidence="2 3">CGMCC 1.12562</strain>
    </source>
</reference>
<organism evidence="2 3">
    <name type="scientific">Halobacterium litoreum</name>
    <dbReference type="NCBI Taxonomy" id="2039234"/>
    <lineage>
        <taxon>Archaea</taxon>
        <taxon>Methanobacteriati</taxon>
        <taxon>Methanobacteriota</taxon>
        <taxon>Stenosarchaea group</taxon>
        <taxon>Halobacteria</taxon>
        <taxon>Halobacteriales</taxon>
        <taxon>Halobacteriaceae</taxon>
        <taxon>Halobacterium</taxon>
    </lineage>
</organism>
<keyword evidence="1" id="KW-0812">Transmembrane</keyword>
<dbReference type="RefSeq" id="WP_232571011.1">
    <property type="nucleotide sequence ID" value="NZ_CP089466.1"/>
</dbReference>
<accession>A0ABD5NEV8</accession>